<keyword evidence="2" id="KW-1185">Reference proteome</keyword>
<sequence length="178" mass="19632">MTAITNPSLKDTVTRFFAEQGEEAPSWVETHGLLCGFAVGPYDGPADFGSALEMTLPEPVTAALEELRGRLLTDTLAGERVTLPCLLDPYKEDDGNDLASWCAGFLSAVFEHEERWFGDDDDEETMANWLLPMMLISGLDEDPELDAIWEDGQLVRQMATGIPDVLEEILLHFQGPEG</sequence>
<organism evidence="1 2">
    <name type="scientific">Alloalcanivorax profundimaris</name>
    <dbReference type="NCBI Taxonomy" id="2735259"/>
    <lineage>
        <taxon>Bacteria</taxon>
        <taxon>Pseudomonadati</taxon>
        <taxon>Pseudomonadota</taxon>
        <taxon>Gammaproteobacteria</taxon>
        <taxon>Oceanospirillales</taxon>
        <taxon>Alcanivoracaceae</taxon>
        <taxon>Alloalcanivorax</taxon>
    </lineage>
</organism>
<dbReference type="InterPro" id="IPR036255">
    <property type="entry name" value="YgfB-like_sf"/>
</dbReference>
<reference evidence="1 2" key="1">
    <citation type="submission" date="2012-09" db="EMBL/GenBank/DDBJ databases">
        <title>Genome Sequence of alkane-degrading Bacterium Alcanivorax sp. 521-1.</title>
        <authorList>
            <person name="Lai Q."/>
            <person name="Shao Z."/>
        </authorList>
    </citation>
    <scope>NUCLEOTIDE SEQUENCE [LARGE SCALE GENOMIC DNA]</scope>
    <source>
        <strain evidence="1 2">521-1</strain>
    </source>
</reference>
<accession>A0ABS0AN97</accession>
<dbReference type="SUPFAM" id="SSF101327">
    <property type="entry name" value="YgfB-like"/>
    <property type="match status" value="1"/>
</dbReference>
<dbReference type="Proteomes" id="UP000662703">
    <property type="component" value="Unassembled WGS sequence"/>
</dbReference>
<proteinExistence type="predicted"/>
<evidence type="ECO:0000313" key="2">
    <source>
        <dbReference type="Proteomes" id="UP000662703"/>
    </source>
</evidence>
<dbReference type="RefSeq" id="WP_161385791.1">
    <property type="nucleotide sequence ID" value="NZ_ARXX01000007.1"/>
</dbReference>
<evidence type="ECO:0008006" key="3">
    <source>
        <dbReference type="Google" id="ProtNLM"/>
    </source>
</evidence>
<evidence type="ECO:0000313" key="1">
    <source>
        <dbReference type="EMBL" id="MBF5055419.1"/>
    </source>
</evidence>
<dbReference type="Gene3D" id="1.20.120.740">
    <property type="entry name" value="YgfB uncharacterised protein family UPF0149, PF03695"/>
    <property type="match status" value="1"/>
</dbReference>
<name>A0ABS0AN97_9GAMM</name>
<dbReference type="InterPro" id="IPR011978">
    <property type="entry name" value="YgfB-like"/>
</dbReference>
<protein>
    <recommendedName>
        <fullName evidence="3">YecA family protein</fullName>
    </recommendedName>
</protein>
<comment type="caution">
    <text evidence="1">The sequence shown here is derived from an EMBL/GenBank/DDBJ whole genome shotgun (WGS) entry which is preliminary data.</text>
</comment>
<gene>
    <name evidence="1" type="ORF">Y5W_00713</name>
</gene>
<dbReference type="Pfam" id="PF03695">
    <property type="entry name" value="UPF0149"/>
    <property type="match status" value="1"/>
</dbReference>
<dbReference type="EMBL" id="ARXX01000007">
    <property type="protein sequence ID" value="MBF5055419.1"/>
    <property type="molecule type" value="Genomic_DNA"/>
</dbReference>